<keyword evidence="2" id="KW-0732">Signal</keyword>
<accession>A0A8W8KWG2</accession>
<keyword evidence="5" id="KW-1185">Reference proteome</keyword>
<dbReference type="SUPFAM" id="SSF57302">
    <property type="entry name" value="Snake toxin-like"/>
    <property type="match status" value="1"/>
</dbReference>
<dbReference type="InterPro" id="IPR050525">
    <property type="entry name" value="ECM_Assembly_Org"/>
</dbReference>
<dbReference type="Pfam" id="PF00092">
    <property type="entry name" value="VWA"/>
    <property type="match status" value="1"/>
</dbReference>
<evidence type="ECO:0000313" key="5">
    <source>
        <dbReference type="Proteomes" id="UP000005408"/>
    </source>
</evidence>
<dbReference type="InterPro" id="IPR036465">
    <property type="entry name" value="vWFA_dom_sf"/>
</dbReference>
<dbReference type="PROSITE" id="PS50234">
    <property type="entry name" value="VWFA"/>
    <property type="match status" value="1"/>
</dbReference>
<dbReference type="InterPro" id="IPR045860">
    <property type="entry name" value="Snake_toxin-like_sf"/>
</dbReference>
<evidence type="ECO:0000313" key="4">
    <source>
        <dbReference type="EnsemblMetazoa" id="G25262.15:cds"/>
    </source>
</evidence>
<feature type="chain" id="PRO_5042431413" description="VWFA domain-containing protein" evidence="2">
    <location>
        <begin position="23"/>
        <end position="546"/>
    </location>
</feature>
<feature type="domain" description="VWFA" evidence="3">
    <location>
        <begin position="348"/>
        <end position="522"/>
    </location>
</feature>
<dbReference type="OrthoDB" id="6134739at2759"/>
<dbReference type="OMA" id="CLYNECI"/>
<dbReference type="SUPFAM" id="SSF53300">
    <property type="entry name" value="vWA-like"/>
    <property type="match status" value="1"/>
</dbReference>
<dbReference type="Gene3D" id="3.40.50.410">
    <property type="entry name" value="von Willebrand factor, type A domain"/>
    <property type="match status" value="1"/>
</dbReference>
<proteinExistence type="predicted"/>
<dbReference type="CDD" id="cd01450">
    <property type="entry name" value="vWFA_subfamily_ECM"/>
    <property type="match status" value="1"/>
</dbReference>
<dbReference type="PANTHER" id="PTHR24020:SF84">
    <property type="entry name" value="VWFA DOMAIN-CONTAINING PROTEIN"/>
    <property type="match status" value="1"/>
</dbReference>
<evidence type="ECO:0000259" key="3">
    <source>
        <dbReference type="PROSITE" id="PS50234"/>
    </source>
</evidence>
<dbReference type="RefSeq" id="XP_011452223.2">
    <property type="nucleotide sequence ID" value="XM_011453921.4"/>
</dbReference>
<feature type="region of interest" description="Disordered" evidence="1">
    <location>
        <begin position="223"/>
        <end position="331"/>
    </location>
</feature>
<dbReference type="KEGG" id="crg:105345686"/>
<sequence>MAGFRVIHFAVLSLAVITVVEGLQCFQCTGVSEPKDCTTVGNCSDHYQCFTDFYVTEQGFLYYDLGCRIEDTCRVLNGRKRAVANPAKRQFENLHLCEECCTTDFCNRQGCPDKTVNLVNSTVCLNCADAENPGNCDTVDVCNYDEICLATLVLTENFQERYQLRCEKKHVCQDSLSGQFHGHPKSAPLPFGKRQFTFPLTECEYCCDKSFCNSKECVKGMPTTTTHKPTTTTHKPTTTTHKPTTTTHKPTTTTHKPTTTTHKPTTTTHKPTTTTHKPTTTTHKPTTTTHNPTTTTHKPTTTTTHKPTTTTHKPTTTTHKPTTTTHATTTTKLTTTTTIPVCGPKSADIIFALDASESLTAADFEIEKEFVYNFTKQFKIGRDNVQFGAITIADQPHPDFYLNTYHDRRHLLDKIQSLVFLQSGTNTADTLKIIHDEMFKGGHGGRHSASRIVVVLTDGMSKDTNRTREEAHNLQKVATVHAIGIGSLVNNEELAAIDSNRKPGTVTGFDVLHTMGDYLMEIACPGTHTGSHASHGSHTHITSVVG</sequence>
<evidence type="ECO:0000256" key="1">
    <source>
        <dbReference type="SAM" id="MobiDB-lite"/>
    </source>
</evidence>
<evidence type="ECO:0000256" key="2">
    <source>
        <dbReference type="SAM" id="SignalP"/>
    </source>
</evidence>
<dbReference type="Proteomes" id="UP000005408">
    <property type="component" value="Unassembled WGS sequence"/>
</dbReference>
<protein>
    <recommendedName>
        <fullName evidence="3">VWFA domain-containing protein</fullName>
    </recommendedName>
</protein>
<dbReference type="EnsemblMetazoa" id="G25262.15">
    <property type="protein sequence ID" value="G25262.15:cds"/>
    <property type="gene ID" value="G25262"/>
</dbReference>
<dbReference type="PANTHER" id="PTHR24020">
    <property type="entry name" value="COLLAGEN ALPHA"/>
    <property type="match status" value="1"/>
</dbReference>
<organism evidence="4 5">
    <name type="scientific">Magallana gigas</name>
    <name type="common">Pacific oyster</name>
    <name type="synonym">Crassostrea gigas</name>
    <dbReference type="NCBI Taxonomy" id="29159"/>
    <lineage>
        <taxon>Eukaryota</taxon>
        <taxon>Metazoa</taxon>
        <taxon>Spiralia</taxon>
        <taxon>Lophotrochozoa</taxon>
        <taxon>Mollusca</taxon>
        <taxon>Bivalvia</taxon>
        <taxon>Autobranchia</taxon>
        <taxon>Pteriomorphia</taxon>
        <taxon>Ostreida</taxon>
        <taxon>Ostreoidea</taxon>
        <taxon>Ostreidae</taxon>
        <taxon>Magallana</taxon>
    </lineage>
</organism>
<dbReference type="SMART" id="SM00327">
    <property type="entry name" value="VWA"/>
    <property type="match status" value="1"/>
</dbReference>
<dbReference type="InterPro" id="IPR002035">
    <property type="entry name" value="VWF_A"/>
</dbReference>
<dbReference type="EnsemblMetazoa" id="G25262.8">
    <property type="protein sequence ID" value="G25262.8:cds"/>
    <property type="gene ID" value="G25262"/>
</dbReference>
<name>A0A8W8KWG2_MAGGI</name>
<dbReference type="GeneID" id="105345686"/>
<feature type="signal peptide" evidence="2">
    <location>
        <begin position="1"/>
        <end position="22"/>
    </location>
</feature>
<dbReference type="PRINTS" id="PR00453">
    <property type="entry name" value="VWFADOMAIN"/>
</dbReference>
<reference evidence="4" key="1">
    <citation type="submission" date="2022-08" db="UniProtKB">
        <authorList>
            <consortium name="EnsemblMetazoa"/>
        </authorList>
    </citation>
    <scope>IDENTIFICATION</scope>
    <source>
        <strain evidence="4">05x7-T-G4-1.051#20</strain>
    </source>
</reference>
<dbReference type="AlphaFoldDB" id="A0A8W8KWG2"/>